<dbReference type="Proteomes" id="UP001497457">
    <property type="component" value="Chromosome 16b"/>
</dbReference>
<evidence type="ECO:0000256" key="8">
    <source>
        <dbReference type="SAM" id="MobiDB-lite"/>
    </source>
</evidence>
<dbReference type="GO" id="GO:1902025">
    <property type="term" value="P:nitrate import"/>
    <property type="evidence" value="ECO:0007669"/>
    <property type="project" value="UniProtKB-ARBA"/>
</dbReference>
<keyword evidence="12" id="KW-1185">Reference proteome</keyword>
<evidence type="ECO:0000313" key="12">
    <source>
        <dbReference type="Proteomes" id="UP001497457"/>
    </source>
</evidence>
<keyword evidence="7" id="KW-0379">Hydroxylation</keyword>
<evidence type="ECO:0008006" key="13">
    <source>
        <dbReference type="Google" id="ProtNLM"/>
    </source>
</evidence>
<keyword evidence="3" id="KW-0052">Apoplast</keyword>
<organism evidence="10 12">
    <name type="scientific">Urochloa decumbens</name>
    <dbReference type="NCBI Taxonomy" id="240449"/>
    <lineage>
        <taxon>Eukaryota</taxon>
        <taxon>Viridiplantae</taxon>
        <taxon>Streptophyta</taxon>
        <taxon>Embryophyta</taxon>
        <taxon>Tracheophyta</taxon>
        <taxon>Spermatophyta</taxon>
        <taxon>Magnoliopsida</taxon>
        <taxon>Liliopsida</taxon>
        <taxon>Poales</taxon>
        <taxon>Poaceae</taxon>
        <taxon>PACMAD clade</taxon>
        <taxon>Panicoideae</taxon>
        <taxon>Panicodae</taxon>
        <taxon>Paniceae</taxon>
        <taxon>Melinidinae</taxon>
        <taxon>Urochloa</taxon>
    </lineage>
</organism>
<evidence type="ECO:0000256" key="9">
    <source>
        <dbReference type="SAM" id="SignalP"/>
    </source>
</evidence>
<feature type="region of interest" description="Disordered" evidence="8">
    <location>
        <begin position="51"/>
        <end position="109"/>
    </location>
</feature>
<reference evidence="12" key="1">
    <citation type="submission" date="2024-06" db="EMBL/GenBank/DDBJ databases">
        <authorList>
            <person name="Ryan C."/>
        </authorList>
    </citation>
    <scope>NUCLEOTIDE SEQUENCE [LARGE SCALE GENOMIC DNA]</scope>
</reference>
<dbReference type="PANTHER" id="PTHR33348:SF41">
    <property type="entry name" value="DIRIGENT PROTEIN"/>
    <property type="match status" value="1"/>
</dbReference>
<dbReference type="InterPro" id="IPR033250">
    <property type="entry name" value="CEP"/>
</dbReference>
<protein>
    <recommendedName>
        <fullName evidence="13">Encoded peptide</fullName>
    </recommendedName>
</protein>
<dbReference type="EMBL" id="OZ075126">
    <property type="protein sequence ID" value="CAL4939780.1"/>
    <property type="molecule type" value="Genomic_DNA"/>
</dbReference>
<reference evidence="10 12" key="2">
    <citation type="submission" date="2024-10" db="EMBL/GenBank/DDBJ databases">
        <authorList>
            <person name="Ryan C."/>
        </authorList>
    </citation>
    <scope>NUCLEOTIDE SEQUENCE [LARGE SCALE GENOMIC DNA]</scope>
</reference>
<keyword evidence="6 9" id="KW-0732">Signal</keyword>
<dbReference type="GO" id="GO:0005179">
    <property type="term" value="F:hormone activity"/>
    <property type="evidence" value="ECO:0007669"/>
    <property type="project" value="UniProtKB-KW"/>
</dbReference>
<keyword evidence="4" id="KW-0964">Secreted</keyword>
<name>A0ABC8XVP4_9POAL</name>
<feature type="compositionally biased region" description="Basic and acidic residues" evidence="8">
    <location>
        <begin position="71"/>
        <end position="85"/>
    </location>
</feature>
<proteinExistence type="inferred from homology"/>
<feature type="signal peptide" evidence="9">
    <location>
        <begin position="1"/>
        <end position="27"/>
    </location>
</feature>
<dbReference type="Proteomes" id="UP001497457">
    <property type="component" value="Chromosome 15b"/>
</dbReference>
<dbReference type="GO" id="GO:0006995">
    <property type="term" value="P:cellular response to nitrogen starvation"/>
    <property type="evidence" value="ECO:0007669"/>
    <property type="project" value="UniProtKB-ARBA"/>
</dbReference>
<evidence type="ECO:0000256" key="2">
    <source>
        <dbReference type="ARBA" id="ARBA00008963"/>
    </source>
</evidence>
<evidence type="ECO:0000256" key="3">
    <source>
        <dbReference type="ARBA" id="ARBA00022523"/>
    </source>
</evidence>
<dbReference type="PANTHER" id="PTHR33348">
    <property type="entry name" value="PRECURSOR OF CEP5"/>
    <property type="match status" value="1"/>
</dbReference>
<feature type="chain" id="PRO_5044721296" description="Encoded peptide" evidence="9">
    <location>
        <begin position="28"/>
        <end position="109"/>
    </location>
</feature>
<dbReference type="EMBL" id="OZ075125">
    <property type="protein sequence ID" value="CAL4931399.1"/>
    <property type="molecule type" value="Genomic_DNA"/>
</dbReference>
<evidence type="ECO:0000256" key="4">
    <source>
        <dbReference type="ARBA" id="ARBA00022525"/>
    </source>
</evidence>
<dbReference type="GO" id="GO:0048046">
    <property type="term" value="C:apoplast"/>
    <property type="evidence" value="ECO:0007669"/>
    <property type="project" value="UniProtKB-SubCell"/>
</dbReference>
<sequence length="109" mass="11265">MALNKNTNTCTSALVLLALVAFSQLLASQGRPLPIAGSYINTVQGRNLLSHGSDSVPKGMMEGTVSPSSEIHGDKGSMVDADDVRPSTPGHSPGIGHAFINKNGPGRKL</sequence>
<accession>A0ABC8XVP4</accession>
<comment type="similarity">
    <text evidence="2">Belongs to the C-terminally encoded plant signaling peptide (CEP) family.</text>
</comment>
<evidence type="ECO:0000313" key="11">
    <source>
        <dbReference type="EMBL" id="CAL4939780.1"/>
    </source>
</evidence>
<evidence type="ECO:0000256" key="5">
    <source>
        <dbReference type="ARBA" id="ARBA00022702"/>
    </source>
</evidence>
<evidence type="ECO:0000256" key="1">
    <source>
        <dbReference type="ARBA" id="ARBA00004271"/>
    </source>
</evidence>
<evidence type="ECO:0000313" key="10">
    <source>
        <dbReference type="EMBL" id="CAL4931399.1"/>
    </source>
</evidence>
<comment type="subcellular location">
    <subcellularLocation>
        <location evidence="1">Secreted</location>
        <location evidence="1">Extracellular space</location>
        <location evidence="1">Apoplast</location>
    </subcellularLocation>
</comment>
<gene>
    <name evidence="10" type="ORF">URODEC1_LOCUS27032</name>
    <name evidence="11" type="ORF">URODEC1_LOCUS32130</name>
</gene>
<evidence type="ECO:0000256" key="6">
    <source>
        <dbReference type="ARBA" id="ARBA00022729"/>
    </source>
</evidence>
<keyword evidence="5" id="KW-0372">Hormone</keyword>
<evidence type="ECO:0000256" key="7">
    <source>
        <dbReference type="ARBA" id="ARBA00023278"/>
    </source>
</evidence>
<dbReference type="AlphaFoldDB" id="A0ABC8XVP4"/>